<feature type="transmembrane region" description="Helical" evidence="6">
    <location>
        <begin position="499"/>
        <end position="518"/>
    </location>
</feature>
<gene>
    <name evidence="8" type="ORF">NTJ_10344</name>
</gene>
<dbReference type="Proteomes" id="UP001307889">
    <property type="component" value="Chromosome 8"/>
</dbReference>
<comment type="subcellular location">
    <subcellularLocation>
        <location evidence="1">Membrane</location>
        <topology evidence="1">Multi-pass membrane protein</topology>
    </subcellularLocation>
</comment>
<dbReference type="PROSITE" id="PS50850">
    <property type="entry name" value="MFS"/>
    <property type="match status" value="1"/>
</dbReference>
<feature type="transmembrane region" description="Helical" evidence="6">
    <location>
        <begin position="206"/>
        <end position="224"/>
    </location>
</feature>
<evidence type="ECO:0000256" key="3">
    <source>
        <dbReference type="ARBA" id="ARBA00022692"/>
    </source>
</evidence>
<protein>
    <recommendedName>
        <fullName evidence="7">Major facilitator superfamily (MFS) profile domain-containing protein</fullName>
    </recommendedName>
</protein>
<evidence type="ECO:0000313" key="8">
    <source>
        <dbReference type="EMBL" id="BES97530.1"/>
    </source>
</evidence>
<dbReference type="EMBL" id="AP028916">
    <property type="protein sequence ID" value="BES97530.1"/>
    <property type="molecule type" value="Genomic_DNA"/>
</dbReference>
<dbReference type="PANTHER" id="PTHR23511:SF38">
    <property type="entry name" value="SYNAPTIC VESICLE 2-RELATED PROTEIN-LIKE PROTEIN"/>
    <property type="match status" value="1"/>
</dbReference>
<feature type="transmembrane region" description="Helical" evidence="6">
    <location>
        <begin position="37"/>
        <end position="61"/>
    </location>
</feature>
<evidence type="ECO:0000256" key="5">
    <source>
        <dbReference type="ARBA" id="ARBA00023136"/>
    </source>
</evidence>
<evidence type="ECO:0000313" key="9">
    <source>
        <dbReference type="Proteomes" id="UP001307889"/>
    </source>
</evidence>
<feature type="transmembrane region" description="Helical" evidence="6">
    <location>
        <begin position="410"/>
        <end position="430"/>
    </location>
</feature>
<evidence type="ECO:0000259" key="7">
    <source>
        <dbReference type="PROSITE" id="PS50850"/>
    </source>
</evidence>
<sequence length="538" mass="57804">MEPVYPVLSPTYTPKKIIHGANLEEALNIVGLGRHQWAFAIITGLAFLAAGLQNGITAFILPSMKCDMGLTSSQMGLLNAAFLIGGIGSGLVWGAAVDTIGRRPVMFYGLLADAIITLASAFTPSFVVFLVFRFLNGFVIGGPASVALMHVGELIPQEHRPRILCYTGLTWSVSWVAAAGLAWAVIPLDVSWPVFGDIDFTSWRLLLVLVAAIDFLSATLYLMVFESPKFHMSKGQNELALEVLANVYALNKQVPPSEYPVKSLEPLKNSNENVVNCSNKSIWRPIVVTLKQCRGLLQGPALITTALTSFLWFTNMFGYYGLGLWMPELANRYKVYESQGSNDSTYGISVCELSGFQTEINLDLPSQNETSTSCGGNVDPSVFLSTLISGCILVAGNIVAALLASKLPRLIMPVILMFGAAACVMSLFLVRTSTENLIVSSLFQLCIGTANLVQNALIIDIFPPNVSGLAVCVTIMMGRVGAMISNLVLGQLLDVSCSIPIVMCAVFIAAGGVASMFIPRSYKETTKFPLAVISRSTA</sequence>
<dbReference type="Pfam" id="PF07690">
    <property type="entry name" value="MFS_1"/>
    <property type="match status" value="1"/>
</dbReference>
<evidence type="ECO:0000256" key="4">
    <source>
        <dbReference type="ARBA" id="ARBA00022989"/>
    </source>
</evidence>
<feature type="transmembrane region" description="Helical" evidence="6">
    <location>
        <begin position="73"/>
        <end position="93"/>
    </location>
</feature>
<feature type="domain" description="Major facilitator superfamily (MFS) profile" evidence="7">
    <location>
        <begin position="39"/>
        <end position="523"/>
    </location>
</feature>
<evidence type="ECO:0000256" key="6">
    <source>
        <dbReference type="SAM" id="Phobius"/>
    </source>
</evidence>
<feature type="transmembrane region" description="Helical" evidence="6">
    <location>
        <begin position="382"/>
        <end position="403"/>
    </location>
</feature>
<dbReference type="InterPro" id="IPR011701">
    <property type="entry name" value="MFS"/>
</dbReference>
<keyword evidence="2" id="KW-0813">Transport</keyword>
<keyword evidence="4 6" id="KW-1133">Transmembrane helix</keyword>
<dbReference type="InterPro" id="IPR020846">
    <property type="entry name" value="MFS_dom"/>
</dbReference>
<dbReference type="PANTHER" id="PTHR23511">
    <property type="entry name" value="SYNAPTIC VESICLE GLYCOPROTEIN 2"/>
    <property type="match status" value="1"/>
</dbReference>
<evidence type="ECO:0000256" key="2">
    <source>
        <dbReference type="ARBA" id="ARBA00022448"/>
    </source>
</evidence>
<reference evidence="8 9" key="1">
    <citation type="submission" date="2023-09" db="EMBL/GenBank/DDBJ databases">
        <title>Nesidiocoris tenuis whole genome shotgun sequence.</title>
        <authorList>
            <person name="Shibata T."/>
            <person name="Shimoda M."/>
            <person name="Kobayashi T."/>
            <person name="Uehara T."/>
        </authorList>
    </citation>
    <scope>NUCLEOTIDE SEQUENCE [LARGE SCALE GENOMIC DNA]</scope>
    <source>
        <strain evidence="8 9">Japan</strain>
    </source>
</reference>
<keyword evidence="3 6" id="KW-0812">Transmembrane</keyword>
<dbReference type="InterPro" id="IPR036259">
    <property type="entry name" value="MFS_trans_sf"/>
</dbReference>
<name>A0ABN7B2W9_9HEMI</name>
<keyword evidence="9" id="KW-1185">Reference proteome</keyword>
<dbReference type="SUPFAM" id="SSF103473">
    <property type="entry name" value="MFS general substrate transporter"/>
    <property type="match status" value="1"/>
</dbReference>
<feature type="transmembrane region" description="Helical" evidence="6">
    <location>
        <begin position="105"/>
        <end position="122"/>
    </location>
</feature>
<proteinExistence type="predicted"/>
<evidence type="ECO:0000256" key="1">
    <source>
        <dbReference type="ARBA" id="ARBA00004141"/>
    </source>
</evidence>
<accession>A0ABN7B2W9</accession>
<feature type="transmembrane region" description="Helical" evidence="6">
    <location>
        <begin position="128"/>
        <end position="151"/>
    </location>
</feature>
<organism evidence="8 9">
    <name type="scientific">Nesidiocoris tenuis</name>
    <dbReference type="NCBI Taxonomy" id="355587"/>
    <lineage>
        <taxon>Eukaryota</taxon>
        <taxon>Metazoa</taxon>
        <taxon>Ecdysozoa</taxon>
        <taxon>Arthropoda</taxon>
        <taxon>Hexapoda</taxon>
        <taxon>Insecta</taxon>
        <taxon>Pterygota</taxon>
        <taxon>Neoptera</taxon>
        <taxon>Paraneoptera</taxon>
        <taxon>Hemiptera</taxon>
        <taxon>Heteroptera</taxon>
        <taxon>Panheteroptera</taxon>
        <taxon>Cimicomorpha</taxon>
        <taxon>Miridae</taxon>
        <taxon>Dicyphina</taxon>
        <taxon>Nesidiocoris</taxon>
    </lineage>
</organism>
<feature type="transmembrane region" description="Helical" evidence="6">
    <location>
        <begin position="442"/>
        <end position="462"/>
    </location>
</feature>
<feature type="transmembrane region" description="Helical" evidence="6">
    <location>
        <begin position="301"/>
        <end position="322"/>
    </location>
</feature>
<keyword evidence="5 6" id="KW-0472">Membrane</keyword>
<feature type="transmembrane region" description="Helical" evidence="6">
    <location>
        <begin position="469"/>
        <end position="493"/>
    </location>
</feature>
<feature type="transmembrane region" description="Helical" evidence="6">
    <location>
        <begin position="163"/>
        <end position="186"/>
    </location>
</feature>
<dbReference type="Gene3D" id="1.20.1250.20">
    <property type="entry name" value="MFS general substrate transporter like domains"/>
    <property type="match status" value="1"/>
</dbReference>